<dbReference type="GO" id="GO:0042147">
    <property type="term" value="P:retrograde transport, endosome to Golgi"/>
    <property type="evidence" value="ECO:0007669"/>
    <property type="project" value="InterPro"/>
</dbReference>
<evidence type="ECO:0000256" key="5">
    <source>
        <dbReference type="SAM" id="MobiDB-lite"/>
    </source>
</evidence>
<sequence length="828" mass="93452">MHSLEARLKQCILIHCVPERPAVSVKNTRVSTLRQRSMGSTDSDSEWVKDLETAVSSDCDFNTVRLLAENRSLTDELRSPTWQQRNFYSFSLLSIPGGAPSEVTFSNSPNMQNRFYCFKFSNLWTVWSIGALLGANNPWHQAVVKHVAVVVRRVVFVLSWHKLVVIHAYAYFSFLLVGNQCFLQCMAGEVEILLGVSHKSNPFVGQDDLFDLPEQHEIRAACSKLCENLGNCNEDRLAIVSDLESVITLFCKTCNVQFCLENGWIDLLQLLVALRLPRAQLYHVFFALTTKYIPKDCWKNEQAFNLFRLLLVYHEPDLSTFLDSLRLSPATYCKRWFNSLFSSSCQLNVALKLLDVYLQHADPFEIFFMALVIMINSKSQILAMEGQAESEIAGKIASFPAQLQEEDIDDFYQLVQFYMNRTPQSFRRDYHGPLFGSNFTEMIESNALPVLCLSVSPQELLPLIVGVKNQHINFAIIDTRSKEQFSSGHIRGSYALDLSQLLADPAGFKRTVEELEDKCHLVDPDFHWCFLSSGLESDDSLFYMCVAFLLKMQKRYISMASGGYKAIHALLKGHLIEKLEAHDSRHCPVCVEASKRCIPESSIEEMQASPRFELLDSASASIFNRSASVVRRLKKALSKSPPVKGSYRHVSPSNRHGKPYRGTTSVFSIDDEGDVSGKIFQHVQFLSKLTLSACSDDESSEDEFSTSHEVITVSDWLNAPDIVGSFECKQLEKAGRSFKSLLVLKGDCLCVLRLVEDAEDQAIVRAMHPLSSIGKITSRRMFPELLSFTFHGEAKNGEEASLKVERYVVEKAGDCAKMVKQAILDPLR</sequence>
<evidence type="ECO:0000256" key="2">
    <source>
        <dbReference type="ARBA" id="ARBA00014207"/>
    </source>
</evidence>
<dbReference type="Pfam" id="PF00581">
    <property type="entry name" value="Rhodanese"/>
    <property type="match status" value="1"/>
</dbReference>
<protein>
    <recommendedName>
        <fullName evidence="2">TBC1 domain family member 23</fullName>
    </recommendedName>
</protein>
<evidence type="ECO:0000313" key="8">
    <source>
        <dbReference type="EMBL" id="KFD55336.1"/>
    </source>
</evidence>
<reference evidence="8 9" key="1">
    <citation type="journal article" date="2014" name="Nat. Genet.">
        <title>Genome and transcriptome of the porcine whipworm Trichuris suis.</title>
        <authorList>
            <person name="Jex A.R."/>
            <person name="Nejsum P."/>
            <person name="Schwarz E.M."/>
            <person name="Hu L."/>
            <person name="Young N.D."/>
            <person name="Hall R.S."/>
            <person name="Korhonen P.K."/>
            <person name="Liao S."/>
            <person name="Thamsborg S."/>
            <person name="Xia J."/>
            <person name="Xu P."/>
            <person name="Wang S."/>
            <person name="Scheerlinck J.P."/>
            <person name="Hofmann A."/>
            <person name="Sternberg P.W."/>
            <person name="Wang J."/>
            <person name="Gasser R.B."/>
        </authorList>
    </citation>
    <scope>NUCLEOTIDE SEQUENCE [LARGE SCALE GENOMIC DNA]</scope>
    <source>
        <strain evidence="8">DCEP-RM93M</strain>
    </source>
</reference>
<evidence type="ECO:0000256" key="1">
    <source>
        <dbReference type="ARBA" id="ARBA00004601"/>
    </source>
</evidence>
<dbReference type="PROSITE" id="PS50086">
    <property type="entry name" value="TBC_RABGAP"/>
    <property type="match status" value="1"/>
</dbReference>
<comment type="subcellular location">
    <subcellularLocation>
        <location evidence="1">Golgi apparatus</location>
        <location evidence="1">trans-Golgi network</location>
    </subcellularLocation>
</comment>
<dbReference type="GO" id="GO:0005802">
    <property type="term" value="C:trans-Golgi network"/>
    <property type="evidence" value="ECO:0007669"/>
    <property type="project" value="TreeGrafter"/>
</dbReference>
<dbReference type="InterPro" id="IPR001763">
    <property type="entry name" value="Rhodanese-like_dom"/>
</dbReference>
<dbReference type="InterPro" id="IPR039755">
    <property type="entry name" value="TBC1D23"/>
</dbReference>
<feature type="domain" description="Rab-GAP TBC" evidence="6">
    <location>
        <begin position="72"/>
        <end position="361"/>
    </location>
</feature>
<feature type="region of interest" description="Disordered" evidence="5">
    <location>
        <begin position="640"/>
        <end position="662"/>
    </location>
</feature>
<dbReference type="PROSITE" id="PS50206">
    <property type="entry name" value="RHODANESE_3"/>
    <property type="match status" value="1"/>
</dbReference>
<dbReference type="EMBL" id="KL363200">
    <property type="protein sequence ID" value="KFD55336.1"/>
    <property type="molecule type" value="Genomic_DNA"/>
</dbReference>
<dbReference type="AlphaFoldDB" id="A0A085MDP0"/>
<keyword evidence="4" id="KW-0333">Golgi apparatus</keyword>
<dbReference type="SUPFAM" id="SSF47923">
    <property type="entry name" value="Ypt/Rab-GAP domain of gyp1p"/>
    <property type="match status" value="1"/>
</dbReference>
<dbReference type="Pfam" id="PF19430">
    <property type="entry name" value="TBC1D23_C"/>
    <property type="match status" value="1"/>
</dbReference>
<dbReference type="InterPro" id="IPR000195">
    <property type="entry name" value="Rab-GAP-TBC_dom"/>
</dbReference>
<gene>
    <name evidence="8" type="ORF">M513_03676</name>
</gene>
<proteinExistence type="predicted"/>
<dbReference type="Proteomes" id="UP000030764">
    <property type="component" value="Unassembled WGS sequence"/>
</dbReference>
<dbReference type="GO" id="GO:0099041">
    <property type="term" value="P:vesicle tethering to Golgi"/>
    <property type="evidence" value="ECO:0007669"/>
    <property type="project" value="TreeGrafter"/>
</dbReference>
<feature type="domain" description="Rhodanese" evidence="7">
    <location>
        <begin position="470"/>
        <end position="517"/>
    </location>
</feature>
<evidence type="ECO:0000256" key="4">
    <source>
        <dbReference type="ARBA" id="ARBA00023034"/>
    </source>
</evidence>
<dbReference type="GO" id="GO:0005829">
    <property type="term" value="C:cytosol"/>
    <property type="evidence" value="ECO:0007669"/>
    <property type="project" value="GOC"/>
</dbReference>
<evidence type="ECO:0000256" key="3">
    <source>
        <dbReference type="ARBA" id="ARBA00022473"/>
    </source>
</evidence>
<evidence type="ECO:0000313" key="9">
    <source>
        <dbReference type="Proteomes" id="UP000030764"/>
    </source>
</evidence>
<evidence type="ECO:0000259" key="6">
    <source>
        <dbReference type="PROSITE" id="PS50086"/>
    </source>
</evidence>
<dbReference type="Gene3D" id="1.10.472.80">
    <property type="entry name" value="Ypt/Rab-GAP domain of gyp1p, domain 3"/>
    <property type="match status" value="1"/>
</dbReference>
<accession>A0A085MDP0</accession>
<keyword evidence="3" id="KW-0217">Developmental protein</keyword>
<dbReference type="Gene3D" id="3.40.250.10">
    <property type="entry name" value="Rhodanese-like domain"/>
    <property type="match status" value="1"/>
</dbReference>
<dbReference type="CDD" id="cd20788">
    <property type="entry name" value="TBC1D23_C-like"/>
    <property type="match status" value="1"/>
</dbReference>
<keyword evidence="9" id="KW-1185">Reference proteome</keyword>
<dbReference type="InterPro" id="IPR035969">
    <property type="entry name" value="Rab-GAP_TBC_sf"/>
</dbReference>
<dbReference type="SUPFAM" id="SSF52821">
    <property type="entry name" value="Rhodanese/Cell cycle control phosphatase"/>
    <property type="match status" value="1"/>
</dbReference>
<dbReference type="PANTHER" id="PTHR13297">
    <property type="entry name" value="TBC1 DOMAIN FAMILY MEMBER 23-RELATED"/>
    <property type="match status" value="1"/>
</dbReference>
<dbReference type="PANTHER" id="PTHR13297:SF5">
    <property type="entry name" value="TBC1 DOMAIN FAMILY MEMBER 23"/>
    <property type="match status" value="1"/>
</dbReference>
<organism evidence="8 9">
    <name type="scientific">Trichuris suis</name>
    <name type="common">pig whipworm</name>
    <dbReference type="NCBI Taxonomy" id="68888"/>
    <lineage>
        <taxon>Eukaryota</taxon>
        <taxon>Metazoa</taxon>
        <taxon>Ecdysozoa</taxon>
        <taxon>Nematoda</taxon>
        <taxon>Enoplea</taxon>
        <taxon>Dorylaimia</taxon>
        <taxon>Trichinellida</taxon>
        <taxon>Trichuridae</taxon>
        <taxon>Trichuris</taxon>
    </lineage>
</organism>
<dbReference type="InterPro" id="IPR045799">
    <property type="entry name" value="TBC1D23_C"/>
</dbReference>
<name>A0A085MDP0_9BILA</name>
<dbReference type="Pfam" id="PF00566">
    <property type="entry name" value="RabGAP-TBC"/>
    <property type="match status" value="1"/>
</dbReference>
<dbReference type="InterPro" id="IPR036873">
    <property type="entry name" value="Rhodanese-like_dom_sf"/>
</dbReference>
<evidence type="ECO:0000259" key="7">
    <source>
        <dbReference type="PROSITE" id="PS50206"/>
    </source>
</evidence>